<name>A0A3B0XMQ8_9ZZZZ</name>
<reference evidence="1" key="1">
    <citation type="submission" date="2018-06" db="EMBL/GenBank/DDBJ databases">
        <authorList>
            <person name="Zhirakovskaya E."/>
        </authorList>
    </citation>
    <scope>NUCLEOTIDE SEQUENCE</scope>
</reference>
<gene>
    <name evidence="1" type="ORF">MNBD_GAMMA09-2531</name>
</gene>
<accession>A0A3B0XMQ8</accession>
<protein>
    <submittedName>
        <fullName evidence="1">Uncharacterized protein</fullName>
    </submittedName>
</protein>
<organism evidence="1">
    <name type="scientific">hydrothermal vent metagenome</name>
    <dbReference type="NCBI Taxonomy" id="652676"/>
    <lineage>
        <taxon>unclassified sequences</taxon>
        <taxon>metagenomes</taxon>
        <taxon>ecological metagenomes</taxon>
    </lineage>
</organism>
<sequence length="67" mass="8007">MLEKILEKYQFRKSDLTDIFTKLDRLGIIDLLAGNRYRLKVSQRFSWLKNGLIQHFFRINTTVIYAG</sequence>
<proteinExistence type="predicted"/>
<evidence type="ECO:0000313" key="1">
    <source>
        <dbReference type="EMBL" id="VAW69578.1"/>
    </source>
</evidence>
<dbReference type="EMBL" id="UOFI01000168">
    <property type="protein sequence ID" value="VAW69578.1"/>
    <property type="molecule type" value="Genomic_DNA"/>
</dbReference>
<dbReference type="AlphaFoldDB" id="A0A3B0XMQ8"/>